<organism evidence="1 2">
    <name type="scientific">Skermanella stibiiresistens SB22</name>
    <dbReference type="NCBI Taxonomy" id="1385369"/>
    <lineage>
        <taxon>Bacteria</taxon>
        <taxon>Pseudomonadati</taxon>
        <taxon>Pseudomonadota</taxon>
        <taxon>Alphaproteobacteria</taxon>
        <taxon>Rhodospirillales</taxon>
        <taxon>Azospirillaceae</taxon>
        <taxon>Skermanella</taxon>
    </lineage>
</organism>
<reference evidence="1 2" key="1">
    <citation type="submission" date="2013-08" db="EMBL/GenBank/DDBJ databases">
        <title>The genome sequence of Skermanella stibiiresistens.</title>
        <authorList>
            <person name="Zhu W."/>
            <person name="Wang G."/>
        </authorList>
    </citation>
    <scope>NUCLEOTIDE SEQUENCE [LARGE SCALE GENOMIC DNA]</scope>
    <source>
        <strain evidence="1 2">SB22</strain>
    </source>
</reference>
<dbReference type="EMBL" id="AVFL01000056">
    <property type="protein sequence ID" value="EWY36014.1"/>
    <property type="molecule type" value="Genomic_DNA"/>
</dbReference>
<accession>W9GQE7</accession>
<evidence type="ECO:0000313" key="1">
    <source>
        <dbReference type="EMBL" id="EWY36014.1"/>
    </source>
</evidence>
<comment type="caution">
    <text evidence="1">The sequence shown here is derived from an EMBL/GenBank/DDBJ whole genome shotgun (WGS) entry which is preliminary data.</text>
</comment>
<dbReference type="AlphaFoldDB" id="W9GQE7"/>
<gene>
    <name evidence="1" type="ORF">N825_31830</name>
</gene>
<protein>
    <submittedName>
        <fullName evidence="1">Uncharacterized protein</fullName>
    </submittedName>
</protein>
<dbReference type="Proteomes" id="UP000019486">
    <property type="component" value="Unassembled WGS sequence"/>
</dbReference>
<keyword evidence="2" id="KW-1185">Reference proteome</keyword>
<sequence length="67" mass="7200">MVDEAATFGRGGALAVEGDRHFAASSSLAWKTIAALSDAIYKPLELVNLRYILSLKTHLLGLADTRI</sequence>
<evidence type="ECO:0000313" key="2">
    <source>
        <dbReference type="Proteomes" id="UP000019486"/>
    </source>
</evidence>
<proteinExistence type="predicted"/>
<dbReference type="STRING" id="1385369.N825_31830"/>
<name>W9GQE7_9PROT</name>